<dbReference type="Proteomes" id="UP000324800">
    <property type="component" value="Unassembled WGS sequence"/>
</dbReference>
<feature type="compositionally biased region" description="Basic and acidic residues" evidence="1">
    <location>
        <begin position="194"/>
        <end position="227"/>
    </location>
</feature>
<protein>
    <submittedName>
        <fullName evidence="2">Uncharacterized protein</fullName>
    </submittedName>
</protein>
<feature type="region of interest" description="Disordered" evidence="1">
    <location>
        <begin position="156"/>
        <end position="229"/>
    </location>
</feature>
<feature type="compositionally biased region" description="Acidic residues" evidence="1">
    <location>
        <begin position="164"/>
        <end position="176"/>
    </location>
</feature>
<evidence type="ECO:0000313" key="2">
    <source>
        <dbReference type="EMBL" id="KAA6379073.1"/>
    </source>
</evidence>
<reference evidence="2 3" key="1">
    <citation type="submission" date="2019-03" db="EMBL/GenBank/DDBJ databases">
        <title>Single cell metagenomics reveals metabolic interactions within the superorganism composed of flagellate Streblomastix strix and complex community of Bacteroidetes bacteria on its surface.</title>
        <authorList>
            <person name="Treitli S.C."/>
            <person name="Kolisko M."/>
            <person name="Husnik F."/>
            <person name="Keeling P."/>
            <person name="Hampl V."/>
        </authorList>
    </citation>
    <scope>NUCLEOTIDE SEQUENCE [LARGE SCALE GENOMIC DNA]</scope>
    <source>
        <strain evidence="2">ST1C</strain>
    </source>
</reference>
<dbReference type="AlphaFoldDB" id="A0A5J4V998"/>
<accession>A0A5J4V998</accession>
<dbReference type="EMBL" id="SNRW01008724">
    <property type="protein sequence ID" value="KAA6379073.1"/>
    <property type="molecule type" value="Genomic_DNA"/>
</dbReference>
<evidence type="ECO:0000256" key="1">
    <source>
        <dbReference type="SAM" id="MobiDB-lite"/>
    </source>
</evidence>
<feature type="compositionally biased region" description="Basic residues" evidence="1">
    <location>
        <begin position="180"/>
        <end position="193"/>
    </location>
</feature>
<sequence>LILFLFRDLQGIQYEFKLEDLSTFLSYVVSFEQKLSKLKVPSRKGKEVIIQTNDPNNDDRKVLIEKISEFEEGIQHQTESSTLSSLAQIQTPLIITSQIEKQAKIEIKKNSNKAKEEMNEIVSLFKLRFEINTSVVQLVILHNRCSIEDEDEMKSKIDNKSYDESESDSDSDEDEEQIKGKKNKGKKKKKKKSELKEKKKMNKDLNKTNSKGKVDEKEQKEDIDKQQEQTFEDEDIAELLKSIRNQNNEEIINIEEIETIKQQKMRLYIIRMKCVLIHGFLADKAKDMKETLKMKEALFDSVQFDGNLLQRSLAIIPRPIYTLSGSQVNKSEIFQRYFTCNINEKINKQINYGMRLAFWGYEVIKHSASKKTVASVLDKDDLAQIIAHDLKSCITKDSTCT</sequence>
<comment type="caution">
    <text evidence="2">The sequence shown here is derived from an EMBL/GenBank/DDBJ whole genome shotgun (WGS) entry which is preliminary data.</text>
</comment>
<name>A0A5J4V998_9EUKA</name>
<evidence type="ECO:0000313" key="3">
    <source>
        <dbReference type="Proteomes" id="UP000324800"/>
    </source>
</evidence>
<organism evidence="2 3">
    <name type="scientific">Streblomastix strix</name>
    <dbReference type="NCBI Taxonomy" id="222440"/>
    <lineage>
        <taxon>Eukaryota</taxon>
        <taxon>Metamonada</taxon>
        <taxon>Preaxostyla</taxon>
        <taxon>Oxymonadida</taxon>
        <taxon>Streblomastigidae</taxon>
        <taxon>Streblomastix</taxon>
    </lineage>
</organism>
<gene>
    <name evidence="2" type="ORF">EZS28_025399</name>
</gene>
<proteinExistence type="predicted"/>
<feature type="non-terminal residue" evidence="2">
    <location>
        <position position="1"/>
    </location>
</feature>